<dbReference type="CDD" id="cd15542">
    <property type="entry name" value="PHD_UBR7"/>
    <property type="match status" value="1"/>
</dbReference>
<evidence type="ECO:0000256" key="15">
    <source>
        <dbReference type="ARBA" id="ARBA00083573"/>
    </source>
</evidence>
<evidence type="ECO:0000256" key="7">
    <source>
        <dbReference type="ARBA" id="ARBA00022723"/>
    </source>
</evidence>
<evidence type="ECO:0000256" key="11">
    <source>
        <dbReference type="ARBA" id="ARBA00022843"/>
    </source>
</evidence>
<evidence type="ECO:0000256" key="9">
    <source>
        <dbReference type="ARBA" id="ARBA00022786"/>
    </source>
</evidence>
<evidence type="ECO:0000256" key="4">
    <source>
        <dbReference type="ARBA" id="ARBA00022499"/>
    </source>
</evidence>
<dbReference type="InterPro" id="IPR047506">
    <property type="entry name" value="UBR7-like_UBR-box"/>
</dbReference>
<keyword evidence="9" id="KW-0833">Ubl conjugation pathway</keyword>
<evidence type="ECO:0000256" key="1">
    <source>
        <dbReference type="ARBA" id="ARBA00000900"/>
    </source>
</evidence>
<keyword evidence="5" id="KW-0597">Phosphoprotein</keyword>
<dbReference type="GO" id="GO:0005737">
    <property type="term" value="C:cytoplasm"/>
    <property type="evidence" value="ECO:0007669"/>
    <property type="project" value="TreeGrafter"/>
</dbReference>
<protein>
    <recommendedName>
        <fullName evidence="13">Putative E3 ubiquitin-protein ligase UBR7</fullName>
        <ecNumber evidence="3">2.3.2.27</ecNumber>
    </recommendedName>
    <alternativeName>
        <fullName evidence="14">N-recognin-7</fullName>
    </alternativeName>
    <alternativeName>
        <fullName evidence="15">RING-type E3 ubiquitin transferase UBR7</fullName>
    </alternativeName>
</protein>
<keyword evidence="10" id="KW-0862">Zinc</keyword>
<comment type="catalytic activity">
    <reaction evidence="1">
        <text>S-ubiquitinyl-[E2 ubiquitin-conjugating enzyme]-L-cysteine + [acceptor protein]-L-lysine = [E2 ubiquitin-conjugating enzyme]-L-cysteine + N(6)-ubiquitinyl-[acceptor protein]-L-lysine.</text>
        <dbReference type="EC" id="2.3.2.27"/>
    </reaction>
</comment>
<dbReference type="GO" id="GO:0061630">
    <property type="term" value="F:ubiquitin protein ligase activity"/>
    <property type="evidence" value="ECO:0007669"/>
    <property type="project" value="UniProtKB-EC"/>
</dbReference>
<evidence type="ECO:0000256" key="13">
    <source>
        <dbReference type="ARBA" id="ARBA00071060"/>
    </source>
</evidence>
<evidence type="ECO:0000313" key="19">
    <source>
        <dbReference type="Proteomes" id="UP000515156"/>
    </source>
</evidence>
<dbReference type="FunCoup" id="A0A6P7YRT4">
    <property type="interactions" value="3817"/>
</dbReference>
<gene>
    <name evidence="20" type="primary">UBR7</name>
</gene>
<accession>A0A6P7YRT4</accession>
<evidence type="ECO:0000256" key="10">
    <source>
        <dbReference type="ARBA" id="ARBA00022833"/>
    </source>
</evidence>
<dbReference type="EC" id="2.3.2.27" evidence="3"/>
<evidence type="ECO:0000256" key="17">
    <source>
        <dbReference type="SAM" id="MobiDB-lite"/>
    </source>
</evidence>
<keyword evidence="7" id="KW-0479">Metal-binding</keyword>
<keyword evidence="4" id="KW-1017">Isopeptide bond</keyword>
<evidence type="ECO:0000256" key="6">
    <source>
        <dbReference type="ARBA" id="ARBA00022679"/>
    </source>
</evidence>
<dbReference type="OrthoDB" id="10262564at2759"/>
<evidence type="ECO:0000256" key="12">
    <source>
        <dbReference type="ARBA" id="ARBA00055627"/>
    </source>
</evidence>
<feature type="region of interest" description="Disordered" evidence="17">
    <location>
        <begin position="1"/>
        <end position="22"/>
    </location>
</feature>
<dbReference type="GO" id="GO:0008270">
    <property type="term" value="F:zinc ion binding"/>
    <property type="evidence" value="ECO:0007669"/>
    <property type="project" value="UniProtKB-KW"/>
</dbReference>
<dbReference type="SUPFAM" id="SSF57903">
    <property type="entry name" value="FYVE/PHD zinc finger"/>
    <property type="match status" value="1"/>
</dbReference>
<comment type="pathway">
    <text evidence="2">Protein modification; protein ubiquitination.</text>
</comment>
<evidence type="ECO:0000256" key="5">
    <source>
        <dbReference type="ARBA" id="ARBA00022553"/>
    </source>
</evidence>
<dbReference type="PROSITE" id="PS51157">
    <property type="entry name" value="ZF_UBR"/>
    <property type="match status" value="1"/>
</dbReference>
<comment type="function">
    <text evidence="12">E3 ubiquitin-protein ligase which is a component of the N-end rule pathway. Recognizes and binds to proteins bearing specific N-terminal residues that are destabilizing according to the N-end rule, leading to their ubiquitination and subsequent degradation.</text>
</comment>
<feature type="zinc finger region" description="UBR-type" evidence="16">
    <location>
        <begin position="50"/>
        <end position="122"/>
    </location>
</feature>
<dbReference type="InterPro" id="IPR013083">
    <property type="entry name" value="Znf_RING/FYVE/PHD"/>
</dbReference>
<dbReference type="Gene3D" id="3.30.40.10">
    <property type="entry name" value="Zinc/RING finger domain, C3HC4 (zinc finger)"/>
    <property type="match status" value="1"/>
</dbReference>
<keyword evidence="8" id="KW-0863">Zinc-finger</keyword>
<dbReference type="RefSeq" id="XP_030069912.1">
    <property type="nucleotide sequence ID" value="XM_030214052.1"/>
</dbReference>
<keyword evidence="11" id="KW-0832">Ubl conjugation</keyword>
<evidence type="ECO:0000256" key="8">
    <source>
        <dbReference type="ARBA" id="ARBA00022771"/>
    </source>
</evidence>
<reference evidence="20" key="1">
    <citation type="submission" date="2025-08" db="UniProtKB">
        <authorList>
            <consortium name="RefSeq"/>
        </authorList>
    </citation>
    <scope>IDENTIFICATION</scope>
</reference>
<dbReference type="Proteomes" id="UP000515156">
    <property type="component" value="Chromosome 9"/>
</dbReference>
<dbReference type="PANTHER" id="PTHR13513">
    <property type="entry name" value="E3 UBIQUITIN-PROTEIN LIGASE UBR7"/>
    <property type="match status" value="1"/>
</dbReference>
<dbReference type="InterPro" id="IPR011011">
    <property type="entry name" value="Znf_FYVE_PHD"/>
</dbReference>
<dbReference type="PANTHER" id="PTHR13513:SF9">
    <property type="entry name" value="E3 UBIQUITIN-PROTEIN LIGASE UBR7-RELATED"/>
    <property type="match status" value="1"/>
</dbReference>
<keyword evidence="19" id="KW-1185">Reference proteome</keyword>
<organism evidence="19 20">
    <name type="scientific">Microcaecilia unicolor</name>
    <dbReference type="NCBI Taxonomy" id="1415580"/>
    <lineage>
        <taxon>Eukaryota</taxon>
        <taxon>Metazoa</taxon>
        <taxon>Chordata</taxon>
        <taxon>Craniata</taxon>
        <taxon>Vertebrata</taxon>
        <taxon>Euteleostomi</taxon>
        <taxon>Amphibia</taxon>
        <taxon>Gymnophiona</taxon>
        <taxon>Siphonopidae</taxon>
        <taxon>Microcaecilia</taxon>
    </lineage>
</organism>
<sequence length="434" mass="49350">MAASEGGPKRRLQPEEEGAEEPVLSLVDVLEEDEELENEACAVLGGSDAEKCSYPEGYVKRQALYACNTCTPKGEEPAGICLACSYKCHEGHELFELYTKRNFRCDCGNSKFKNMTCKFFPEKEKVNSVNKYNDNFFGLYCTCKRPYPDPEDETSDEMIQCVVCEDWFHGRHLGAVPPENVDFQEMVCQACVSTCPFLWAYAEQLAVPTVTKVTSLEMDGGKTKVEVTDECLKQESTAALPDIIPKENEIREQAKDKEKEQCNGPSTSTSAEHQAQVVVNGGGICLEKEGAHSTCKLQKLTTKQDVRKDTAIFWPSSWRSQLCTCQACREMYSELEVLFLLDECDTVLAYENKGKMQQESERRDPLMSALSSMDRIQQLELICEYNDLKTELKDYLKRFAEEGKVVTSEDIQQFFEELRSRKRRRLDGMQYYCS</sequence>
<evidence type="ECO:0000256" key="3">
    <source>
        <dbReference type="ARBA" id="ARBA00012483"/>
    </source>
</evidence>
<keyword evidence="6" id="KW-0808">Transferase</keyword>
<dbReference type="InterPro" id="IPR040204">
    <property type="entry name" value="UBR7"/>
</dbReference>
<evidence type="ECO:0000256" key="2">
    <source>
        <dbReference type="ARBA" id="ARBA00004906"/>
    </source>
</evidence>
<dbReference type="CDD" id="cd19677">
    <property type="entry name" value="UBR-box_UBR7"/>
    <property type="match status" value="1"/>
</dbReference>
<dbReference type="AlphaFoldDB" id="A0A6P7YRT4"/>
<evidence type="ECO:0000259" key="18">
    <source>
        <dbReference type="PROSITE" id="PS51157"/>
    </source>
</evidence>
<dbReference type="Pfam" id="PF02207">
    <property type="entry name" value="zf-UBR"/>
    <property type="match status" value="1"/>
</dbReference>
<evidence type="ECO:0000256" key="16">
    <source>
        <dbReference type="PROSITE-ProRule" id="PRU00508"/>
    </source>
</evidence>
<dbReference type="InterPro" id="IPR003126">
    <property type="entry name" value="Znf_UBR"/>
</dbReference>
<evidence type="ECO:0000313" key="20">
    <source>
        <dbReference type="RefSeq" id="XP_030069912.1"/>
    </source>
</evidence>
<proteinExistence type="predicted"/>
<dbReference type="SMART" id="SM00396">
    <property type="entry name" value="ZnF_UBR1"/>
    <property type="match status" value="1"/>
</dbReference>
<name>A0A6P7YRT4_9AMPH</name>
<feature type="domain" description="UBR-type" evidence="18">
    <location>
        <begin position="50"/>
        <end position="122"/>
    </location>
</feature>
<dbReference type="KEGG" id="muo:115477278"/>
<dbReference type="GeneID" id="115477278"/>
<dbReference type="InParanoid" id="A0A6P7YRT4"/>
<dbReference type="FunFam" id="3.30.40.10:FF:000183">
    <property type="entry name" value="putative E3 ubiquitin-protein ligase UBR7"/>
    <property type="match status" value="1"/>
</dbReference>
<evidence type="ECO:0000256" key="14">
    <source>
        <dbReference type="ARBA" id="ARBA00078314"/>
    </source>
</evidence>
<dbReference type="CTD" id="55148"/>